<feature type="compositionally biased region" description="Low complexity" evidence="1">
    <location>
        <begin position="194"/>
        <end position="204"/>
    </location>
</feature>
<dbReference type="AlphaFoldDB" id="A0A077WVW2"/>
<name>A0A077WVW2_9FUNG</name>
<feature type="compositionally biased region" description="Polar residues" evidence="1">
    <location>
        <begin position="205"/>
        <end position="219"/>
    </location>
</feature>
<feature type="region of interest" description="Disordered" evidence="1">
    <location>
        <begin position="358"/>
        <end position="414"/>
    </location>
</feature>
<feature type="compositionally biased region" description="Polar residues" evidence="1">
    <location>
        <begin position="382"/>
        <end position="391"/>
    </location>
</feature>
<sequence length="414" mass="46070">MRALNVRNITTSSTRDKSAFLSESFFSATVVAMAKDTSRPKAINIIRPNHSLSTTTTTNNKRSIPKSNVSSSSSSLTRKPKVTTSAKIAFDQGNGASSNKPQLNIYRPPLRSHQQQGPQVLAPQPRVSITTTPTSNGGGNTSQRPKTSLQDTVPRSVTTPILASNSTPVSIADRFQRRTTPTPPPTSQQHGAISPPSSHPPSSSVMTRSRTLHTVNAILTTESDDDEESETDEEDNTSTNEDEDDPVINEARVNRKIADLEISNRSLLAVNELLEITVRRQASQVAKLKKQLAHEGPIDIKPLPLPTTTTTEEDQDEEDEDWDKDPMFHRMYQLTESMIQLGQESLRFQYKGARVLTHYQEEEEEQDQDQEEENHCEPSTPPQTSTEQVDPSTKHHPHDNSNISQWRYSDSITE</sequence>
<protein>
    <submittedName>
        <fullName evidence="2">Uncharacterized protein</fullName>
    </submittedName>
</protein>
<proteinExistence type="predicted"/>
<dbReference type="EMBL" id="LK023346">
    <property type="protein sequence ID" value="CDS11766.1"/>
    <property type="molecule type" value="Genomic_DNA"/>
</dbReference>
<feature type="region of interest" description="Disordered" evidence="1">
    <location>
        <begin position="47"/>
        <end position="249"/>
    </location>
</feature>
<evidence type="ECO:0000313" key="2">
    <source>
        <dbReference type="EMBL" id="CDS11766.1"/>
    </source>
</evidence>
<feature type="compositionally biased region" description="Polar residues" evidence="1">
    <location>
        <begin position="400"/>
        <end position="414"/>
    </location>
</feature>
<gene>
    <name evidence="2" type="ORF">LRAMOSA04029</name>
</gene>
<evidence type="ECO:0000256" key="1">
    <source>
        <dbReference type="SAM" id="MobiDB-lite"/>
    </source>
</evidence>
<accession>A0A077WVW2</accession>
<feature type="compositionally biased region" description="Acidic residues" evidence="1">
    <location>
        <begin position="222"/>
        <end position="247"/>
    </location>
</feature>
<dbReference type="OrthoDB" id="2555519at2759"/>
<feature type="compositionally biased region" description="Acidic residues" evidence="1">
    <location>
        <begin position="311"/>
        <end position="323"/>
    </location>
</feature>
<feature type="compositionally biased region" description="Acidic residues" evidence="1">
    <location>
        <begin position="361"/>
        <end position="374"/>
    </location>
</feature>
<organism evidence="2">
    <name type="scientific">Lichtheimia ramosa</name>
    <dbReference type="NCBI Taxonomy" id="688394"/>
    <lineage>
        <taxon>Eukaryota</taxon>
        <taxon>Fungi</taxon>
        <taxon>Fungi incertae sedis</taxon>
        <taxon>Mucoromycota</taxon>
        <taxon>Mucoromycotina</taxon>
        <taxon>Mucoromycetes</taxon>
        <taxon>Mucorales</taxon>
        <taxon>Lichtheimiaceae</taxon>
        <taxon>Lichtheimia</taxon>
    </lineage>
</organism>
<reference evidence="2" key="1">
    <citation type="journal article" date="2014" name="Genome Announc.">
        <title>De novo whole-genome sequence and genome annotation of Lichtheimia ramosa.</title>
        <authorList>
            <person name="Linde J."/>
            <person name="Schwartze V."/>
            <person name="Binder U."/>
            <person name="Lass-Florl C."/>
            <person name="Voigt K."/>
            <person name="Horn F."/>
        </authorList>
    </citation>
    <scope>NUCLEOTIDE SEQUENCE</scope>
    <source>
        <strain evidence="2">JMRC FSU:6197</strain>
    </source>
</reference>
<feature type="compositionally biased region" description="Polar residues" evidence="1">
    <location>
        <begin position="143"/>
        <end position="169"/>
    </location>
</feature>
<feature type="region of interest" description="Disordered" evidence="1">
    <location>
        <begin position="297"/>
        <end position="325"/>
    </location>
</feature>